<feature type="region of interest" description="Disordered" evidence="1">
    <location>
        <begin position="1"/>
        <end position="75"/>
    </location>
</feature>
<reference evidence="3 4" key="1">
    <citation type="journal article" date="2007" name="Science">
        <title>The Chlamydomonas genome reveals the evolution of key animal and plant functions.</title>
        <authorList>
            <person name="Merchant S.S."/>
            <person name="Prochnik S.E."/>
            <person name="Vallon O."/>
            <person name="Harris E.H."/>
            <person name="Karpowicz S.J."/>
            <person name="Witman G.B."/>
            <person name="Terry A."/>
            <person name="Salamov A."/>
            <person name="Fritz-Laylin L.K."/>
            <person name="Marechal-Drouard L."/>
            <person name="Marshall W.F."/>
            <person name="Qu L.H."/>
            <person name="Nelson D.R."/>
            <person name="Sanderfoot A.A."/>
            <person name="Spalding M.H."/>
            <person name="Kapitonov V.V."/>
            <person name="Ren Q."/>
            <person name="Ferris P."/>
            <person name="Lindquist E."/>
            <person name="Shapiro H."/>
            <person name="Lucas S.M."/>
            <person name="Grimwood J."/>
            <person name="Schmutz J."/>
            <person name="Cardol P."/>
            <person name="Cerutti H."/>
            <person name="Chanfreau G."/>
            <person name="Chen C.L."/>
            <person name="Cognat V."/>
            <person name="Croft M.T."/>
            <person name="Dent R."/>
            <person name="Dutcher S."/>
            <person name="Fernandez E."/>
            <person name="Fukuzawa H."/>
            <person name="Gonzalez-Ballester D."/>
            <person name="Gonzalez-Halphen D."/>
            <person name="Hallmann A."/>
            <person name="Hanikenne M."/>
            <person name="Hippler M."/>
            <person name="Inwood W."/>
            <person name="Jabbari K."/>
            <person name="Kalanon M."/>
            <person name="Kuras R."/>
            <person name="Lefebvre P.A."/>
            <person name="Lemaire S.D."/>
            <person name="Lobanov A.V."/>
            <person name="Lohr M."/>
            <person name="Manuell A."/>
            <person name="Meier I."/>
            <person name="Mets L."/>
            <person name="Mittag M."/>
            <person name="Mittelmeier T."/>
            <person name="Moroney J.V."/>
            <person name="Moseley J."/>
            <person name="Napoli C."/>
            <person name="Nedelcu A.M."/>
            <person name="Niyogi K."/>
            <person name="Novoselov S.V."/>
            <person name="Paulsen I.T."/>
            <person name="Pazour G."/>
            <person name="Purton S."/>
            <person name="Ral J.P."/>
            <person name="Riano-Pachon D.M."/>
            <person name="Riekhof W."/>
            <person name="Rymarquis L."/>
            <person name="Schroda M."/>
            <person name="Stern D."/>
            <person name="Umen J."/>
            <person name="Willows R."/>
            <person name="Wilson N."/>
            <person name="Zimmer S.L."/>
            <person name="Allmer J."/>
            <person name="Balk J."/>
            <person name="Bisova K."/>
            <person name="Chen C.J."/>
            <person name="Elias M."/>
            <person name="Gendler K."/>
            <person name="Hauser C."/>
            <person name="Lamb M.R."/>
            <person name="Ledford H."/>
            <person name="Long J.C."/>
            <person name="Minagawa J."/>
            <person name="Page M.D."/>
            <person name="Pan J."/>
            <person name="Pootakham W."/>
            <person name="Roje S."/>
            <person name="Rose A."/>
            <person name="Stahlberg E."/>
            <person name="Terauchi A.M."/>
            <person name="Yang P."/>
            <person name="Ball S."/>
            <person name="Bowler C."/>
            <person name="Dieckmann C.L."/>
            <person name="Gladyshev V.N."/>
            <person name="Green P."/>
            <person name="Jorgensen R."/>
            <person name="Mayfield S."/>
            <person name="Mueller-Roeber B."/>
            <person name="Rajamani S."/>
            <person name="Sayre R.T."/>
            <person name="Brokstein P."/>
            <person name="Dubchak I."/>
            <person name="Goodstein D."/>
            <person name="Hornick L."/>
            <person name="Huang Y.W."/>
            <person name="Jhaveri J."/>
            <person name="Luo Y."/>
            <person name="Martinez D."/>
            <person name="Ngau W.C."/>
            <person name="Otillar B."/>
            <person name="Poliakov A."/>
            <person name="Porter A."/>
            <person name="Szajkowski L."/>
            <person name="Werner G."/>
            <person name="Zhou K."/>
            <person name="Grigoriev I.V."/>
            <person name="Rokhsar D.S."/>
            <person name="Grossman A.R."/>
        </authorList>
    </citation>
    <scope>NUCLEOTIDE SEQUENCE [LARGE SCALE GENOMIC DNA]</scope>
    <source>
        <strain evidence="4">CC-503</strain>
    </source>
</reference>
<sequence>MSDSGCSASERDSSASENDSNFLHDGLGLGYSRQAEEEGCADVAAEAEAAAGDAAGGRAWSRRPSSGGGAPGRTLQQGDALVAEPSGAVAAAAADSATATAAVMATGAMTTAAAAGADMEHPDDLGQDAAAPATAAATKVARRLEIDGRLGSGADGFVFVGRCGGEPAAVKVFDWENLERCWQEEQAYLALAAVQGSAVPRLLHSGEMRVPLGYRFLVLQYIQGAVPLSELPQPLPEEVCTAARRALCAAHAACPGLLHGDLRLENILLLPPVVAGGGGGGGGGGGSCNGGGDAAEAAGGGVAATADSAVRGTVGSVTGNAASDGGGGPGTGDAAATGAVAAERHCMVIDWARSHFNGTQEEQAQEQEELRRVLLGLPPEPSGPVAAAAADSATAAAAVMATGAMTTAAAAGADMEHPDDLGQDAAAPATAAATKVARRLEIDGRLGSGADGFVFVGRCGGEPAVVKVFDWENLERCWQEEQAYLALAAVQGSAIPRLLHSGEMRVPLGYRFLVLQYIEGAVPLSEMPQPLPEEVCTAARRALCATHAACPGLLHGDLRLENILLLPPVVAGGGGGGGGGGGSCNGGGDAAEAAGGGVAATADSAVRGTEGSVTGSVASDGGGGPGAGDVVASGAVAAERHCMVIDWARSHFNGTQEEQAQEQEELKRVLLGLPPDEEDDDWY</sequence>
<feature type="domain" description="Protein kinase" evidence="2">
    <location>
        <begin position="440"/>
        <end position="683"/>
    </location>
</feature>
<feature type="compositionally biased region" description="Low complexity" evidence="1">
    <location>
        <begin position="41"/>
        <end position="65"/>
    </location>
</feature>
<dbReference type="InterPro" id="IPR052396">
    <property type="entry name" value="Meiotic_Drive_Suppr_Kinase"/>
</dbReference>
<dbReference type="KEGG" id="cre:CHLRE_19g750297v5"/>
<dbReference type="Pfam" id="PF01636">
    <property type="entry name" value="APH"/>
    <property type="match status" value="1"/>
</dbReference>
<dbReference type="PROSITE" id="PS50011">
    <property type="entry name" value="PROTEIN_KINASE_DOM"/>
    <property type="match status" value="1"/>
</dbReference>
<evidence type="ECO:0000313" key="4">
    <source>
        <dbReference type="Proteomes" id="UP000006906"/>
    </source>
</evidence>
<dbReference type="InterPro" id="IPR000719">
    <property type="entry name" value="Prot_kinase_dom"/>
</dbReference>
<dbReference type="InterPro" id="IPR011009">
    <property type="entry name" value="Kinase-like_dom_sf"/>
</dbReference>
<dbReference type="RefSeq" id="XP_042914210.1">
    <property type="nucleotide sequence ID" value="XM_043072834.1"/>
</dbReference>
<dbReference type="AlphaFoldDB" id="A0A2K3CNC9"/>
<feature type="region of interest" description="Disordered" evidence="1">
    <location>
        <begin position="606"/>
        <end position="625"/>
    </location>
</feature>
<dbReference type="PANTHER" id="PTHR37171">
    <property type="entry name" value="SERINE/THREONINE-PROTEIN KINASE YRZF-RELATED"/>
    <property type="match status" value="1"/>
</dbReference>
<feature type="region of interest" description="Disordered" evidence="1">
    <location>
        <begin position="653"/>
        <end position="683"/>
    </location>
</feature>
<dbReference type="SUPFAM" id="SSF56112">
    <property type="entry name" value="Protein kinase-like (PK-like)"/>
    <property type="match status" value="2"/>
</dbReference>
<dbReference type="OrthoDB" id="552014at2759"/>
<dbReference type="GO" id="GO:0005524">
    <property type="term" value="F:ATP binding"/>
    <property type="evidence" value="ECO:0007669"/>
    <property type="project" value="InterPro"/>
</dbReference>
<dbReference type="PANTHER" id="PTHR37171:SF1">
    <property type="entry name" value="SERINE_THREONINE-PROTEIN KINASE YRZF-RELATED"/>
    <property type="match status" value="1"/>
</dbReference>
<dbReference type="Gramene" id="PNW69790">
    <property type="protein sequence ID" value="PNW69790"/>
    <property type="gene ID" value="CHLRE_19g750297v5"/>
</dbReference>
<protein>
    <recommendedName>
        <fullName evidence="2">Protein kinase domain-containing protein</fullName>
    </recommendedName>
</protein>
<name>A0A2K3CNC9_CHLRE</name>
<dbReference type="Gene3D" id="1.10.510.10">
    <property type="entry name" value="Transferase(Phosphotransferase) domain 1"/>
    <property type="match status" value="2"/>
</dbReference>
<evidence type="ECO:0000256" key="1">
    <source>
        <dbReference type="SAM" id="MobiDB-lite"/>
    </source>
</evidence>
<gene>
    <name evidence="3" type="ORF">CHLRE_19g750297v5</name>
</gene>
<dbReference type="EMBL" id="KZ454946">
    <property type="protein sequence ID" value="PNW69790.1"/>
    <property type="molecule type" value="Genomic_DNA"/>
</dbReference>
<organism evidence="3 4">
    <name type="scientific">Chlamydomonas reinhardtii</name>
    <name type="common">Chlamydomonas smithii</name>
    <dbReference type="NCBI Taxonomy" id="3055"/>
    <lineage>
        <taxon>Eukaryota</taxon>
        <taxon>Viridiplantae</taxon>
        <taxon>Chlorophyta</taxon>
        <taxon>core chlorophytes</taxon>
        <taxon>Chlorophyceae</taxon>
        <taxon>CS clade</taxon>
        <taxon>Chlamydomonadales</taxon>
        <taxon>Chlamydomonadaceae</taxon>
        <taxon>Chlamydomonas</taxon>
    </lineage>
</organism>
<evidence type="ECO:0000259" key="2">
    <source>
        <dbReference type="PROSITE" id="PS50011"/>
    </source>
</evidence>
<feature type="compositionally biased region" description="Low complexity" evidence="1">
    <location>
        <begin position="606"/>
        <end position="619"/>
    </location>
</feature>
<dbReference type="GO" id="GO:0004672">
    <property type="term" value="F:protein kinase activity"/>
    <property type="evidence" value="ECO:0007669"/>
    <property type="project" value="InterPro"/>
</dbReference>
<keyword evidence="4" id="KW-1185">Reference proteome</keyword>
<dbReference type="InterPro" id="IPR002575">
    <property type="entry name" value="Aminoglycoside_PTrfase"/>
</dbReference>
<accession>A0A2K3CNC9</accession>
<dbReference type="GeneID" id="5729170"/>
<dbReference type="InParanoid" id="A0A2K3CNC9"/>
<proteinExistence type="predicted"/>
<dbReference type="Proteomes" id="UP000006906">
    <property type="component" value="Unassembled WGS sequence"/>
</dbReference>
<evidence type="ECO:0000313" key="3">
    <source>
        <dbReference type="EMBL" id="PNW69790.1"/>
    </source>
</evidence>
<dbReference type="ExpressionAtlas" id="A0A2K3CNC9">
    <property type="expression patterns" value="baseline and differential"/>
</dbReference>